<dbReference type="Proteomes" id="UP000002036">
    <property type="component" value="Chromosome E"/>
</dbReference>
<dbReference type="FunCoup" id="C5DIY9">
    <property type="interactions" value="120"/>
</dbReference>
<dbReference type="STRING" id="559295.C5DIY9"/>
<dbReference type="Pfam" id="PF10281">
    <property type="entry name" value="Ish1"/>
    <property type="match status" value="4"/>
</dbReference>
<dbReference type="EMBL" id="CU928169">
    <property type="protein sequence ID" value="CAR23750.1"/>
    <property type="molecule type" value="Genomic_DNA"/>
</dbReference>
<organism evidence="2 3">
    <name type="scientific">Lachancea thermotolerans (strain ATCC 56472 / CBS 6340 / NRRL Y-8284)</name>
    <name type="common">Yeast</name>
    <name type="synonym">Kluyveromyces thermotolerans</name>
    <dbReference type="NCBI Taxonomy" id="559295"/>
    <lineage>
        <taxon>Eukaryota</taxon>
        <taxon>Fungi</taxon>
        <taxon>Dikarya</taxon>
        <taxon>Ascomycota</taxon>
        <taxon>Saccharomycotina</taxon>
        <taxon>Saccharomycetes</taxon>
        <taxon>Saccharomycetales</taxon>
        <taxon>Saccharomycetaceae</taxon>
        <taxon>Lachancea</taxon>
    </lineage>
</organism>
<name>C5DIY9_LACTC</name>
<dbReference type="InterPro" id="IPR018803">
    <property type="entry name" value="Ish1/Msc1-like"/>
</dbReference>
<dbReference type="PANTHER" id="PTHR47372">
    <property type="entry name" value="DAUER UP-REGULATED-RELATED"/>
    <property type="match status" value="1"/>
</dbReference>
<dbReference type="GeneID" id="8292359"/>
<dbReference type="InParanoid" id="C5DIY9"/>
<evidence type="ECO:0000313" key="2">
    <source>
        <dbReference type="EMBL" id="CAR23750.1"/>
    </source>
</evidence>
<dbReference type="KEGG" id="lth:KLTH0E16258g"/>
<gene>
    <name evidence="2" type="ordered locus">KLTH0E16258g</name>
</gene>
<evidence type="ECO:0000313" key="3">
    <source>
        <dbReference type="Proteomes" id="UP000002036"/>
    </source>
</evidence>
<keyword evidence="1" id="KW-0732">Signal</keyword>
<dbReference type="AlphaFoldDB" id="C5DIY9"/>
<dbReference type="HOGENOM" id="CLU_028751_0_0_1"/>
<dbReference type="OrthoDB" id="2527403at2759"/>
<dbReference type="OMA" id="WTFDTWN"/>
<evidence type="ECO:0000256" key="1">
    <source>
        <dbReference type="SAM" id="SignalP"/>
    </source>
</evidence>
<proteinExistence type="predicted"/>
<dbReference type="eggNOG" id="ENOG502RNIV">
    <property type="taxonomic scope" value="Eukaryota"/>
</dbReference>
<feature type="signal peptide" evidence="1">
    <location>
        <begin position="1"/>
        <end position="19"/>
    </location>
</feature>
<dbReference type="RefSeq" id="XP_002554187.1">
    <property type="nucleotide sequence ID" value="XM_002554141.1"/>
</dbReference>
<dbReference type="PANTHER" id="PTHR47372:SF33">
    <property type="entry name" value="LATE EMBRYOGENESIS ABUNDANT (LEA) PROTEIN-RELATED"/>
    <property type="match status" value="1"/>
</dbReference>
<accession>C5DIY9</accession>
<feature type="chain" id="PRO_5002947857" evidence="1">
    <location>
        <begin position="20"/>
        <end position="708"/>
    </location>
</feature>
<sequence>MKVTGVVLLASLAAADVASFYDKWSSSDLQQYLKDSKQALQETGEQNLDALKKQAQDVWNRQTQPTPWWKFWERKTKLADFTSNQEPISEWFFDSWSAKDLRKLLSKNKVKFDVEASRDELAQAAKKNFNSISSKLGASGLYPSESYFQNWDEYDLTSWLDEYKVPYDKAHAKKDELLSKVRENIYDASRYVDDERLNLLEQLDFANQQISSKAGKVKDEVFNSWSTKELGEWLRSHKVKLEDKASHDRKYLLNVAQKNKKLLKDDAQWYLETAQKKASPFFGKTEEAAASIWDQTIGKFKNWKDYLYHDDNVINDTFLIGVESWPKKRLRSFLDARGVSYSVFSTRASLLDLVKQHRNKPVNNLTESPAVADFFDGWSFENLKEWVKDKNDDITSSGVYKSASNKVSEIMGHAQKKGGEAADYAMDKGNNAAEHASKVAKEKGSDALEYAKDKGSDAADYAKVKGSDAAEYAKDRGSSAAEYVQEKGSEAATQASKVAKKKGAEASKLAKEKGKDAKEYAMEKGSDATDYAKSKGSDAAEYAKEKGADAAEYAKEKGADAAEYAKEKGADTAEYAKEKGADAADYAKDKSYSAAGYAKEKTSDAAAYAKEKGADAAAAAQAKGSELSDAVADKADEWYRLFSSWSMDDLKGYAKSFGIRTGPTTTREKLVHQVKENTQWFFGMKQDPMYKKVPKKVKQAMSNVVFRN</sequence>
<protein>
    <submittedName>
        <fullName evidence="2">KLTH0E16258p</fullName>
    </submittedName>
</protein>
<keyword evidence="3" id="KW-1185">Reference proteome</keyword>
<reference evidence="2 3" key="1">
    <citation type="journal article" date="2009" name="Genome Res.">
        <title>Comparative genomics of protoploid Saccharomycetaceae.</title>
        <authorList>
            <consortium name="The Genolevures Consortium"/>
            <person name="Souciet J.-L."/>
            <person name="Dujon B."/>
            <person name="Gaillardin C."/>
            <person name="Johnston M."/>
            <person name="Baret P.V."/>
            <person name="Cliften P."/>
            <person name="Sherman D.J."/>
            <person name="Weissenbach J."/>
            <person name="Westhof E."/>
            <person name="Wincker P."/>
            <person name="Jubin C."/>
            <person name="Poulain J."/>
            <person name="Barbe V."/>
            <person name="Segurens B."/>
            <person name="Artiguenave F."/>
            <person name="Anthouard V."/>
            <person name="Vacherie B."/>
            <person name="Val M.-E."/>
            <person name="Fulton R.S."/>
            <person name="Minx P."/>
            <person name="Wilson R."/>
            <person name="Durrens P."/>
            <person name="Jean G."/>
            <person name="Marck C."/>
            <person name="Martin T."/>
            <person name="Nikolski M."/>
            <person name="Rolland T."/>
            <person name="Seret M.-L."/>
            <person name="Casaregola S."/>
            <person name="Despons L."/>
            <person name="Fairhead C."/>
            <person name="Fischer G."/>
            <person name="Lafontaine I."/>
            <person name="Leh V."/>
            <person name="Lemaire M."/>
            <person name="de Montigny J."/>
            <person name="Neuveglise C."/>
            <person name="Thierry A."/>
            <person name="Blanc-Lenfle I."/>
            <person name="Bleykasten C."/>
            <person name="Diffels J."/>
            <person name="Fritsch E."/>
            <person name="Frangeul L."/>
            <person name="Goeffon A."/>
            <person name="Jauniaux N."/>
            <person name="Kachouri-Lafond R."/>
            <person name="Payen C."/>
            <person name="Potier S."/>
            <person name="Pribylova L."/>
            <person name="Ozanne C."/>
            <person name="Richard G.-F."/>
            <person name="Sacerdot C."/>
            <person name="Straub M.-L."/>
            <person name="Talla E."/>
        </authorList>
    </citation>
    <scope>NUCLEOTIDE SEQUENCE [LARGE SCALE GENOMIC DNA]</scope>
    <source>
        <strain evidence="3">ATCC 56472 / CBS 6340 / NRRL Y-8284</strain>
    </source>
</reference>